<gene>
    <name evidence="2" type="ORF">GALL_383430</name>
</gene>
<evidence type="ECO:0008006" key="3">
    <source>
        <dbReference type="Google" id="ProtNLM"/>
    </source>
</evidence>
<name>A0A1J5Q8D4_9ZZZZ</name>
<proteinExistence type="predicted"/>
<dbReference type="EMBL" id="MLJW01001139">
    <property type="protein sequence ID" value="OIQ79910.1"/>
    <property type="molecule type" value="Genomic_DNA"/>
</dbReference>
<accession>A0A1J5Q8D4</accession>
<reference evidence="2" key="1">
    <citation type="submission" date="2016-10" db="EMBL/GenBank/DDBJ databases">
        <title>Sequence of Gallionella enrichment culture.</title>
        <authorList>
            <person name="Poehlein A."/>
            <person name="Muehling M."/>
            <person name="Daniel R."/>
        </authorList>
    </citation>
    <scope>NUCLEOTIDE SEQUENCE</scope>
</reference>
<protein>
    <recommendedName>
        <fullName evidence="3">Fibronectin type-III domain-containing protein</fullName>
    </recommendedName>
</protein>
<feature type="region of interest" description="Disordered" evidence="1">
    <location>
        <begin position="1"/>
        <end position="21"/>
    </location>
</feature>
<organism evidence="2">
    <name type="scientific">mine drainage metagenome</name>
    <dbReference type="NCBI Taxonomy" id="410659"/>
    <lineage>
        <taxon>unclassified sequences</taxon>
        <taxon>metagenomes</taxon>
        <taxon>ecological metagenomes</taxon>
    </lineage>
</organism>
<evidence type="ECO:0000256" key="1">
    <source>
        <dbReference type="SAM" id="MobiDB-lite"/>
    </source>
</evidence>
<comment type="caution">
    <text evidence="2">The sequence shown here is derived from an EMBL/GenBank/DDBJ whole genome shotgun (WGS) entry which is preliminary data.</text>
</comment>
<evidence type="ECO:0000313" key="2">
    <source>
        <dbReference type="EMBL" id="OIQ79910.1"/>
    </source>
</evidence>
<dbReference type="AlphaFoldDB" id="A0A1J5Q8D4"/>
<sequence>MNDGGASNWGPNCGATTTAPPVPATPSIWSSISTNDITWGWSRPVNANYFNLMNSALSVTRYTGTSTGYTYWNAPYNTTQCGRVRAAYTSRLAGWGYWSGFSGSSCQTPSLPVPATPSSSSFNFSNQRLCAPASGFQVSASWSGVAYATSYTARMEYSNSNGMQPWQSDTTTGTSDGWVVLDPTAIFGQAYVEVRANNASGSSAWSNAVQASVFPGCQSY</sequence>